<feature type="domain" description="DUF4179" evidence="2">
    <location>
        <begin position="41"/>
        <end position="135"/>
    </location>
</feature>
<protein>
    <submittedName>
        <fullName evidence="4">DUF4179 domain-containing protein</fullName>
    </submittedName>
</protein>
<evidence type="ECO:0000259" key="3">
    <source>
        <dbReference type="Pfam" id="PF18705"/>
    </source>
</evidence>
<feature type="transmembrane region" description="Helical" evidence="1">
    <location>
        <begin position="44"/>
        <end position="64"/>
    </location>
</feature>
<evidence type="ECO:0000256" key="1">
    <source>
        <dbReference type="SAM" id="Phobius"/>
    </source>
</evidence>
<dbReference type="InterPro" id="IPR040680">
    <property type="entry name" value="DUF5643"/>
</dbReference>
<evidence type="ECO:0000313" key="4">
    <source>
        <dbReference type="EMBL" id="MCY6369737.1"/>
    </source>
</evidence>
<dbReference type="InterPro" id="IPR025436">
    <property type="entry name" value="DUF4179"/>
</dbReference>
<sequence length="468" mass="54318">MFNLDNTILKKAKSNYEDISVPEDIDDYIQKGIMRGKKSKKKSFKMKFISSAACFFLAIFIISIRVSPAFASFVKNIPGISYIIELINYDKGLKSAVRNNFIQPINVSDEHDGLIFTVDNLIVDESRMIIFYSIENKTTHKFVNIANVKLQDKSGNDLDGYCSSRHDFIDKDMTLSENKKLHNIIDITFENENNIPEELNLQLKMMETNKTSEKHLAEGGTEKNRYKLLPYKWNTSFSIDKNKFKNLKEEYNIDKTICINNQNITFKKSTIYPTRISVDISFDPNNTSKILVFNDLKLVDEKGNEWTEASGMSGKTIDTNHITRYFESNFFEKPESLYITCSSIQALDKSNLDIVVNLEKYKLIKAPDDKLALNKIVKNKEYIELHFNLKKPSSFDKNKMFSVFNSDFKDSDNNYYHLSNIAMRGNIRDLNNQNIIIKIPKKQYKNPLTFTVHDYPTIIYDDFKVKIK</sequence>
<gene>
    <name evidence="4" type="ORF">OXH55_03725</name>
</gene>
<dbReference type="Pfam" id="PF13786">
    <property type="entry name" value="DUF4179"/>
    <property type="match status" value="1"/>
</dbReference>
<dbReference type="Proteomes" id="UP001079657">
    <property type="component" value="Unassembled WGS sequence"/>
</dbReference>
<evidence type="ECO:0000313" key="5">
    <source>
        <dbReference type="Proteomes" id="UP001079657"/>
    </source>
</evidence>
<name>A0ABT4CL21_9CLOT</name>
<dbReference type="EMBL" id="JAPQES010000001">
    <property type="protein sequence ID" value="MCY6369737.1"/>
    <property type="molecule type" value="Genomic_DNA"/>
</dbReference>
<accession>A0ABT4CL21</accession>
<keyword evidence="5" id="KW-1185">Reference proteome</keyword>
<dbReference type="RefSeq" id="WP_268048107.1">
    <property type="nucleotide sequence ID" value="NZ_JAPQES010000001.1"/>
</dbReference>
<keyword evidence="1" id="KW-1133">Transmembrane helix</keyword>
<dbReference type="Gene3D" id="2.60.40.1630">
    <property type="entry name" value="bacillus anthracis domain"/>
    <property type="match status" value="1"/>
</dbReference>
<evidence type="ECO:0000259" key="2">
    <source>
        <dbReference type="Pfam" id="PF13786"/>
    </source>
</evidence>
<dbReference type="Pfam" id="PF18705">
    <property type="entry name" value="DUF5643"/>
    <property type="match status" value="1"/>
</dbReference>
<keyword evidence="1" id="KW-0812">Transmembrane</keyword>
<comment type="caution">
    <text evidence="4">The sequence shown here is derived from an EMBL/GenBank/DDBJ whole genome shotgun (WGS) entry which is preliminary data.</text>
</comment>
<feature type="domain" description="DUF5643" evidence="3">
    <location>
        <begin position="249"/>
        <end position="353"/>
    </location>
</feature>
<proteinExistence type="predicted"/>
<reference evidence="4" key="1">
    <citation type="submission" date="2022-12" db="EMBL/GenBank/DDBJ databases">
        <authorList>
            <person name="Wang J."/>
        </authorList>
    </citation>
    <scope>NUCLEOTIDE SEQUENCE</scope>
    <source>
        <strain evidence="4">HY-42-06</strain>
    </source>
</reference>
<keyword evidence="1" id="KW-0472">Membrane</keyword>
<organism evidence="4 5">
    <name type="scientific">Clostridium ganghwense</name>
    <dbReference type="NCBI Taxonomy" id="312089"/>
    <lineage>
        <taxon>Bacteria</taxon>
        <taxon>Bacillati</taxon>
        <taxon>Bacillota</taxon>
        <taxon>Clostridia</taxon>
        <taxon>Eubacteriales</taxon>
        <taxon>Clostridiaceae</taxon>
        <taxon>Clostridium</taxon>
    </lineage>
</organism>